<gene>
    <name evidence="2" type="ORF">ABXZ32_14205</name>
</gene>
<proteinExistence type="predicted"/>
<reference evidence="2 3" key="1">
    <citation type="submission" date="2024-07" db="EMBL/GenBank/DDBJ databases">
        <title>The genome sequence of type strain Sediminicola luteus GDMCC 1.2596T.</title>
        <authorList>
            <person name="Liu Y."/>
        </authorList>
    </citation>
    <scope>NUCLEOTIDE SEQUENCE [LARGE SCALE GENOMIC DNA]</scope>
    <source>
        <strain evidence="2 3">GDMCC 1.2596</strain>
    </source>
</reference>
<evidence type="ECO:0000313" key="2">
    <source>
        <dbReference type="EMBL" id="MET7030557.1"/>
    </source>
</evidence>
<dbReference type="RefSeq" id="WP_354619353.1">
    <property type="nucleotide sequence ID" value="NZ_JBEWYP010000009.1"/>
</dbReference>
<dbReference type="Proteomes" id="UP001549773">
    <property type="component" value="Unassembled WGS sequence"/>
</dbReference>
<comment type="caution">
    <text evidence="2">The sequence shown here is derived from an EMBL/GenBank/DDBJ whole genome shotgun (WGS) entry which is preliminary data.</text>
</comment>
<accession>A0ABV2U055</accession>
<keyword evidence="3" id="KW-1185">Reference proteome</keyword>
<name>A0ABV2U055_9FLAO</name>
<feature type="compositionally biased region" description="Basic residues" evidence="1">
    <location>
        <begin position="131"/>
        <end position="152"/>
    </location>
</feature>
<organism evidence="2 3">
    <name type="scientific">Sediminicola luteus</name>
    <dbReference type="NCBI Taxonomy" id="319238"/>
    <lineage>
        <taxon>Bacteria</taxon>
        <taxon>Pseudomonadati</taxon>
        <taxon>Bacteroidota</taxon>
        <taxon>Flavobacteriia</taxon>
        <taxon>Flavobacteriales</taxon>
        <taxon>Flavobacteriaceae</taxon>
        <taxon>Sediminicola</taxon>
    </lineage>
</organism>
<feature type="compositionally biased region" description="Basic and acidic residues" evidence="1">
    <location>
        <begin position="70"/>
        <end position="108"/>
    </location>
</feature>
<feature type="compositionally biased region" description="Basic and acidic residues" evidence="1">
    <location>
        <begin position="121"/>
        <end position="130"/>
    </location>
</feature>
<evidence type="ECO:0000313" key="3">
    <source>
        <dbReference type="Proteomes" id="UP001549773"/>
    </source>
</evidence>
<feature type="region of interest" description="Disordered" evidence="1">
    <location>
        <begin position="66"/>
        <end position="152"/>
    </location>
</feature>
<dbReference type="EMBL" id="JBEWYP010000009">
    <property type="protein sequence ID" value="MET7030557.1"/>
    <property type="molecule type" value="Genomic_DNA"/>
</dbReference>
<evidence type="ECO:0000256" key="1">
    <source>
        <dbReference type="SAM" id="MobiDB-lite"/>
    </source>
</evidence>
<sequence>MKKVILLGLLMIGFIGLAQNDRGENRNRGNLEDLSPEQMATLQTKRMTLALDLNEAQQKQLQKINLDQATSRKEKMDEMKEKRESGEMTKPSSEERYAMQTSKMDKQIAHKAQMKQLLSKEQYEKWEKMDRRKGHHKSQREHRSKEHHRTKN</sequence>
<protein>
    <submittedName>
        <fullName evidence="2">DUF4890 domain-containing protein</fullName>
    </submittedName>
</protein>